<gene>
    <name evidence="2" type="ORF">T310_10323</name>
</gene>
<organism evidence="2 3">
    <name type="scientific">Rasamsonia emersonii (strain ATCC 16479 / CBS 393.64 / IMI 116815)</name>
    <dbReference type="NCBI Taxonomy" id="1408163"/>
    <lineage>
        <taxon>Eukaryota</taxon>
        <taxon>Fungi</taxon>
        <taxon>Dikarya</taxon>
        <taxon>Ascomycota</taxon>
        <taxon>Pezizomycotina</taxon>
        <taxon>Eurotiomycetes</taxon>
        <taxon>Eurotiomycetidae</taxon>
        <taxon>Eurotiales</taxon>
        <taxon>Trichocomaceae</taxon>
        <taxon>Rasamsonia</taxon>
    </lineage>
</organism>
<evidence type="ECO:0000256" key="1">
    <source>
        <dbReference type="ARBA" id="ARBA00005179"/>
    </source>
</evidence>
<name>A0A0F4YD28_RASE3</name>
<dbReference type="AlphaFoldDB" id="A0A0F4YD28"/>
<protein>
    <recommendedName>
        <fullName evidence="4">SnoaL-like domain-containing protein</fullName>
    </recommendedName>
</protein>
<accession>A0A0F4YD28</accession>
<dbReference type="SUPFAM" id="SSF54427">
    <property type="entry name" value="NTF2-like"/>
    <property type="match status" value="1"/>
</dbReference>
<evidence type="ECO:0000313" key="3">
    <source>
        <dbReference type="Proteomes" id="UP000053958"/>
    </source>
</evidence>
<dbReference type="PANTHER" id="PTHR39598">
    <property type="entry name" value="AUSTINOL SYNTHESIS PROTEIN F-RELATED"/>
    <property type="match status" value="1"/>
</dbReference>
<dbReference type="InterPro" id="IPR032710">
    <property type="entry name" value="NTF2-like_dom_sf"/>
</dbReference>
<dbReference type="Gene3D" id="3.10.450.50">
    <property type="match status" value="1"/>
</dbReference>
<dbReference type="STRING" id="1408163.A0A0F4YD28"/>
<dbReference type="PANTHER" id="PTHR39598:SF1">
    <property type="entry name" value="AUSTINOID BIOSYNTHESIS CLUSTERS PROTEIN F-RELATED"/>
    <property type="match status" value="1"/>
</dbReference>
<sequence>MPAPAEVQAATLEKFIKGWSGWTADGFLASWSNDCTQTTLPFSSAVPVRTRAHTEKLFPVLMSVLTNFQLTVHNVVHDAAQGKAVIYAITKADTPLGPYNNEHAVFVWFDESGEKVDKIEEMFDGVFMKEFLPKLDEYMAQTKGVRSINIYNKNED</sequence>
<dbReference type="InterPro" id="IPR050977">
    <property type="entry name" value="Fungal_Meroterpenoid_Isomerase"/>
</dbReference>
<dbReference type="OrthoDB" id="3758478at2759"/>
<evidence type="ECO:0008006" key="4">
    <source>
        <dbReference type="Google" id="ProtNLM"/>
    </source>
</evidence>
<comment type="pathway">
    <text evidence="1">Secondary metabolite biosynthesis.</text>
</comment>
<dbReference type="EMBL" id="LASV01000831">
    <property type="protein sequence ID" value="KKA16114.1"/>
    <property type="molecule type" value="Genomic_DNA"/>
</dbReference>
<evidence type="ECO:0000313" key="2">
    <source>
        <dbReference type="EMBL" id="KKA16114.1"/>
    </source>
</evidence>
<comment type="caution">
    <text evidence="2">The sequence shown here is derived from an EMBL/GenBank/DDBJ whole genome shotgun (WGS) entry which is preliminary data.</text>
</comment>
<dbReference type="Proteomes" id="UP000053958">
    <property type="component" value="Unassembled WGS sequence"/>
</dbReference>
<reference evidence="2 3" key="1">
    <citation type="submission" date="2015-04" db="EMBL/GenBank/DDBJ databases">
        <authorList>
            <person name="Heijne W.H."/>
            <person name="Fedorova N.D."/>
            <person name="Nierman W.C."/>
            <person name="Vollebregt A.W."/>
            <person name="Zhao Z."/>
            <person name="Wu L."/>
            <person name="Kumar M."/>
            <person name="Stam H."/>
            <person name="van den Berg M.A."/>
            <person name="Pel H.J."/>
        </authorList>
    </citation>
    <scope>NUCLEOTIDE SEQUENCE [LARGE SCALE GENOMIC DNA]</scope>
    <source>
        <strain evidence="2 3">CBS 393.64</strain>
    </source>
</reference>
<proteinExistence type="predicted"/>
<dbReference type="GeneID" id="25313382"/>
<keyword evidence="3" id="KW-1185">Reference proteome</keyword>
<dbReference type="RefSeq" id="XP_013322726.1">
    <property type="nucleotide sequence ID" value="XM_013467272.1"/>
</dbReference>